<dbReference type="eggNOG" id="COG1403">
    <property type="taxonomic scope" value="Bacteria"/>
</dbReference>
<dbReference type="InterPro" id="IPR003870">
    <property type="entry name" value="DUF222"/>
</dbReference>
<proteinExistence type="predicted"/>
<keyword evidence="4" id="KW-1185">Reference proteome</keyword>
<feature type="domain" description="DUF222" evidence="2">
    <location>
        <begin position="3"/>
        <end position="299"/>
    </location>
</feature>
<dbReference type="Gene3D" id="1.10.30.50">
    <property type="match status" value="1"/>
</dbReference>
<keyword evidence="3" id="KW-0540">Nuclease</keyword>
<organism evidence="3 4">
    <name type="scientific">Microbacterium oleivorans</name>
    <dbReference type="NCBI Taxonomy" id="273677"/>
    <lineage>
        <taxon>Bacteria</taxon>
        <taxon>Bacillati</taxon>
        <taxon>Actinomycetota</taxon>
        <taxon>Actinomycetes</taxon>
        <taxon>Micrococcales</taxon>
        <taxon>Microbacteriaceae</taxon>
        <taxon>Microbacterium</taxon>
    </lineage>
</organism>
<dbReference type="OrthoDB" id="3261064at2"/>
<dbReference type="Proteomes" id="UP000024001">
    <property type="component" value="Unassembled WGS sequence"/>
</dbReference>
<dbReference type="EMBL" id="JFYO01000004">
    <property type="protein sequence ID" value="EZP28114.1"/>
    <property type="molecule type" value="Genomic_DNA"/>
</dbReference>
<sequence>MAEAAEVALLAEAHAWVRSLDAQGTTSHGSDLAARDLAAQLGAATRIGDRTVQARMDAAASLSTLLPATLAAWQEGAIDRRHVSVIVDASAGLFDDDARAWFERRVLAQAKETTATRLRPIAVALAERAHPASLADRHARARVARRVIVANSADGMARLIADLPAVEAHGIVDRLGAMARAVRDAGGDAAADSRSLDELRADVLTDLLLGADPVAHGDGLAGITGHVQVTVPVMTAVAGSTEPCVLAGYGPVPLDDALRLAGAASGWDRVMTHPVEGTVLAVDRYRPSEQLRRFRRARDEHCRFVGCRLPVWRSDIDHTVDAAHGGATRPDNLAHLCRRHHVLKHASAWSVVQTQAGVLRWTSPTGRTYTDRPAPAARFISHLDPPPDPDVAMPPPRRGPYFRPDPTPPPPF</sequence>
<evidence type="ECO:0000256" key="1">
    <source>
        <dbReference type="SAM" id="MobiDB-lite"/>
    </source>
</evidence>
<evidence type="ECO:0000313" key="3">
    <source>
        <dbReference type="EMBL" id="EZP28114.1"/>
    </source>
</evidence>
<dbReference type="GO" id="GO:0004519">
    <property type="term" value="F:endonuclease activity"/>
    <property type="evidence" value="ECO:0007669"/>
    <property type="project" value="UniProtKB-KW"/>
</dbReference>
<feature type="region of interest" description="Disordered" evidence="1">
    <location>
        <begin position="378"/>
        <end position="412"/>
    </location>
</feature>
<comment type="caution">
    <text evidence="3">The sequence shown here is derived from an EMBL/GenBank/DDBJ whole genome shotgun (WGS) entry which is preliminary data.</text>
</comment>
<dbReference type="CDD" id="cd00085">
    <property type="entry name" value="HNHc"/>
    <property type="match status" value="1"/>
</dbReference>
<keyword evidence="3" id="KW-0378">Hydrolase</keyword>
<protein>
    <submittedName>
        <fullName evidence="3">HNH endonuclease</fullName>
    </submittedName>
</protein>
<dbReference type="InterPro" id="IPR003615">
    <property type="entry name" value="HNH_nuc"/>
</dbReference>
<evidence type="ECO:0000259" key="2">
    <source>
        <dbReference type="Pfam" id="PF02720"/>
    </source>
</evidence>
<evidence type="ECO:0000313" key="4">
    <source>
        <dbReference type="Proteomes" id="UP000024001"/>
    </source>
</evidence>
<dbReference type="PATRIC" id="fig|273677.3.peg.1070"/>
<dbReference type="AlphaFoldDB" id="A0A031FTG2"/>
<accession>A0A031FTG2</accession>
<dbReference type="RefSeq" id="WP_052009406.1">
    <property type="nucleotide sequence ID" value="NZ_JFYO01000004.1"/>
</dbReference>
<keyword evidence="3" id="KW-0255">Endonuclease</keyword>
<dbReference type="Pfam" id="PF02720">
    <property type="entry name" value="DUF222"/>
    <property type="match status" value="1"/>
</dbReference>
<gene>
    <name evidence="3" type="ORF">BW34_01091</name>
</gene>
<name>A0A031FTG2_9MICO</name>
<feature type="compositionally biased region" description="Pro residues" evidence="1">
    <location>
        <begin position="384"/>
        <end position="412"/>
    </location>
</feature>
<reference evidence="3 4" key="1">
    <citation type="submission" date="2014-03" db="EMBL/GenBank/DDBJ databases">
        <title>Draft Genome Sequences of 13 Willow Endophytes.</title>
        <authorList>
            <person name="Gan H.Y."/>
            <person name="Gan H.M."/>
            <person name="Savka M.A."/>
            <person name="Hudson A.O."/>
        </authorList>
    </citation>
    <scope>NUCLEOTIDE SEQUENCE [LARGE SCALE GENOMIC DNA]</scope>
    <source>
        <strain evidence="3 4">RIT293</strain>
    </source>
</reference>